<evidence type="ECO:0000256" key="1">
    <source>
        <dbReference type="SAM" id="MobiDB-lite"/>
    </source>
</evidence>
<reference evidence="2" key="1">
    <citation type="submission" date="2021-07" db="EMBL/GenBank/DDBJ databases">
        <authorList>
            <person name="Catto M.A."/>
            <person name="Jacobson A."/>
            <person name="Kennedy G."/>
            <person name="Labadie P."/>
            <person name="Hunt B.G."/>
            <person name="Srinivasan R."/>
        </authorList>
    </citation>
    <scope>NUCLEOTIDE SEQUENCE</scope>
    <source>
        <strain evidence="2">PL_HMW_Pooled</strain>
        <tissue evidence="2">Head</tissue>
    </source>
</reference>
<dbReference type="AlphaFoldDB" id="A0AAE1HZL3"/>
<accession>A0AAE1HZL3</accession>
<comment type="caution">
    <text evidence="2">The sequence shown here is derived from an EMBL/GenBank/DDBJ whole genome shotgun (WGS) entry which is preliminary data.</text>
</comment>
<name>A0AAE1HZL3_9NEOP</name>
<sequence>MSPGRGSELRLRVNAEAAAPAGKGGAVPTAASSAAAGPAPSTEFKSPLDKKYHVERSAILGLGKSPSLSGFMNLLFCLTTLAGTGLLLENLNKYGFRVAMTQWMHAFDARRNVPGFYPAVYLFA</sequence>
<dbReference type="EMBL" id="JAHWGI010001411">
    <property type="protein sequence ID" value="KAK3930554.1"/>
    <property type="molecule type" value="Genomic_DNA"/>
</dbReference>
<dbReference type="Proteomes" id="UP001219518">
    <property type="component" value="Unassembled WGS sequence"/>
</dbReference>
<feature type="compositionally biased region" description="Low complexity" evidence="1">
    <location>
        <begin position="15"/>
        <end position="42"/>
    </location>
</feature>
<feature type="region of interest" description="Disordered" evidence="1">
    <location>
        <begin position="1"/>
        <end position="46"/>
    </location>
</feature>
<reference evidence="2" key="2">
    <citation type="journal article" date="2023" name="BMC Genomics">
        <title>Pest status, molecular evolution, and epigenetic factors derived from the genome assembly of Frankliniella fusca, a thysanopteran phytovirus vector.</title>
        <authorList>
            <person name="Catto M.A."/>
            <person name="Labadie P.E."/>
            <person name="Jacobson A.L."/>
            <person name="Kennedy G.G."/>
            <person name="Srinivasan R."/>
            <person name="Hunt B.G."/>
        </authorList>
    </citation>
    <scope>NUCLEOTIDE SEQUENCE</scope>
    <source>
        <strain evidence="2">PL_HMW_Pooled</strain>
    </source>
</reference>
<protein>
    <submittedName>
        <fullName evidence="2">Bile salt export pump</fullName>
    </submittedName>
</protein>
<gene>
    <name evidence="2" type="ORF">KUF71_005288</name>
</gene>
<organism evidence="2 3">
    <name type="scientific">Frankliniella fusca</name>
    <dbReference type="NCBI Taxonomy" id="407009"/>
    <lineage>
        <taxon>Eukaryota</taxon>
        <taxon>Metazoa</taxon>
        <taxon>Ecdysozoa</taxon>
        <taxon>Arthropoda</taxon>
        <taxon>Hexapoda</taxon>
        <taxon>Insecta</taxon>
        <taxon>Pterygota</taxon>
        <taxon>Neoptera</taxon>
        <taxon>Paraneoptera</taxon>
        <taxon>Thysanoptera</taxon>
        <taxon>Terebrantia</taxon>
        <taxon>Thripoidea</taxon>
        <taxon>Thripidae</taxon>
        <taxon>Frankliniella</taxon>
    </lineage>
</organism>
<proteinExistence type="predicted"/>
<evidence type="ECO:0000313" key="2">
    <source>
        <dbReference type="EMBL" id="KAK3930554.1"/>
    </source>
</evidence>
<keyword evidence="3" id="KW-1185">Reference proteome</keyword>
<evidence type="ECO:0000313" key="3">
    <source>
        <dbReference type="Proteomes" id="UP001219518"/>
    </source>
</evidence>